<dbReference type="EMBL" id="JASJQH010008066">
    <property type="protein sequence ID" value="KAK9695504.1"/>
    <property type="molecule type" value="Genomic_DNA"/>
</dbReference>
<proteinExistence type="predicted"/>
<accession>A0ABR2VRI8</accession>
<organism evidence="3 4">
    <name type="scientific">Basidiobolus ranarum</name>
    <dbReference type="NCBI Taxonomy" id="34480"/>
    <lineage>
        <taxon>Eukaryota</taxon>
        <taxon>Fungi</taxon>
        <taxon>Fungi incertae sedis</taxon>
        <taxon>Zoopagomycota</taxon>
        <taxon>Entomophthoromycotina</taxon>
        <taxon>Basidiobolomycetes</taxon>
        <taxon>Basidiobolales</taxon>
        <taxon>Basidiobolaceae</taxon>
        <taxon>Basidiobolus</taxon>
    </lineage>
</organism>
<evidence type="ECO:0000256" key="1">
    <source>
        <dbReference type="SAM" id="MobiDB-lite"/>
    </source>
</evidence>
<protein>
    <recommendedName>
        <fullName evidence="5">Secreted protein</fullName>
    </recommendedName>
</protein>
<dbReference type="Proteomes" id="UP001479436">
    <property type="component" value="Unassembled WGS sequence"/>
</dbReference>
<feature type="region of interest" description="Disordered" evidence="1">
    <location>
        <begin position="82"/>
        <end position="109"/>
    </location>
</feature>
<evidence type="ECO:0000313" key="4">
    <source>
        <dbReference type="Proteomes" id="UP001479436"/>
    </source>
</evidence>
<feature type="chain" id="PRO_5045477298" description="Secreted protein" evidence="2">
    <location>
        <begin position="21"/>
        <end position="146"/>
    </location>
</feature>
<gene>
    <name evidence="3" type="ORF">K7432_018650</name>
</gene>
<evidence type="ECO:0008006" key="5">
    <source>
        <dbReference type="Google" id="ProtNLM"/>
    </source>
</evidence>
<feature type="signal peptide" evidence="2">
    <location>
        <begin position="1"/>
        <end position="20"/>
    </location>
</feature>
<evidence type="ECO:0000313" key="3">
    <source>
        <dbReference type="EMBL" id="KAK9695504.1"/>
    </source>
</evidence>
<evidence type="ECO:0000256" key="2">
    <source>
        <dbReference type="SAM" id="SignalP"/>
    </source>
</evidence>
<keyword evidence="2" id="KW-0732">Signal</keyword>
<name>A0ABR2VRI8_9FUNG</name>
<comment type="caution">
    <text evidence="3">The sequence shown here is derived from an EMBL/GenBank/DDBJ whole genome shotgun (WGS) entry which is preliminary data.</text>
</comment>
<reference evidence="3 4" key="1">
    <citation type="submission" date="2023-04" db="EMBL/GenBank/DDBJ databases">
        <title>Genome of Basidiobolus ranarum AG-B5.</title>
        <authorList>
            <person name="Stajich J.E."/>
            <person name="Carter-House D."/>
            <person name="Gryganskyi A."/>
        </authorList>
    </citation>
    <scope>NUCLEOTIDE SEQUENCE [LARGE SCALE GENOMIC DNA]</scope>
    <source>
        <strain evidence="3 4">AG-B5</strain>
    </source>
</reference>
<keyword evidence="4" id="KW-1185">Reference proteome</keyword>
<sequence>MHLSTIFLAFCGVLFQVAFSAPVGYYPYNNNPQMYFTYGGTPCMQQGYLCNQMMQARVPPITRIPILRQKFITITRKHDNLNTAQASKRKSTSVKLQDGPSAEVEGEQVTSVYSKQRGGEHRINPIVDQEQFSQMMPNTQIVLVKS</sequence>